<dbReference type="NCBIfam" id="TIGR02937">
    <property type="entry name" value="sigma70-ECF"/>
    <property type="match status" value="1"/>
</dbReference>
<name>A0ABT0XRQ9_9ACTN</name>
<evidence type="ECO:0000313" key="8">
    <source>
        <dbReference type="EMBL" id="MCM4076451.1"/>
    </source>
</evidence>
<dbReference type="EMBL" id="JAMQOL010000003">
    <property type="protein sequence ID" value="MCM4076451.1"/>
    <property type="molecule type" value="Genomic_DNA"/>
</dbReference>
<keyword evidence="5" id="KW-0804">Transcription</keyword>
<proteinExistence type="inferred from homology"/>
<evidence type="ECO:0000256" key="3">
    <source>
        <dbReference type="ARBA" id="ARBA00023082"/>
    </source>
</evidence>
<evidence type="ECO:0000256" key="2">
    <source>
        <dbReference type="ARBA" id="ARBA00023015"/>
    </source>
</evidence>
<dbReference type="Pfam" id="PF08281">
    <property type="entry name" value="Sigma70_r4_2"/>
    <property type="match status" value="1"/>
</dbReference>
<dbReference type="CDD" id="cd06171">
    <property type="entry name" value="Sigma70_r4"/>
    <property type="match status" value="1"/>
</dbReference>
<organism evidence="8 9">
    <name type="scientific">Paractinoplanes hotanensis</name>
    <dbReference type="NCBI Taxonomy" id="2906497"/>
    <lineage>
        <taxon>Bacteria</taxon>
        <taxon>Bacillati</taxon>
        <taxon>Actinomycetota</taxon>
        <taxon>Actinomycetes</taxon>
        <taxon>Micromonosporales</taxon>
        <taxon>Micromonosporaceae</taxon>
        <taxon>Paractinoplanes</taxon>
    </lineage>
</organism>
<dbReference type="PANTHER" id="PTHR43133:SF50">
    <property type="entry name" value="ECF RNA POLYMERASE SIGMA FACTOR SIGM"/>
    <property type="match status" value="1"/>
</dbReference>
<evidence type="ECO:0000259" key="7">
    <source>
        <dbReference type="Pfam" id="PF08281"/>
    </source>
</evidence>
<sequence length="173" mass="19631">MPKRTDSEYLAFVRGRVTGLRRAAYLLCGDSHGADDIVQETLTKLYSRWPRISYVENLDAYVNTMLVRVFLDERRRGWWKVALLDWLPERVASGSPAGQVEQESVVHTALMSLAPRQRAVVVLRYLCDQPVKEVARVLGCSEGTVKSQAANALDRLRLVFDELPDAVTVQDRR</sequence>
<dbReference type="SUPFAM" id="SSF88659">
    <property type="entry name" value="Sigma3 and sigma4 domains of RNA polymerase sigma factors"/>
    <property type="match status" value="1"/>
</dbReference>
<evidence type="ECO:0000259" key="6">
    <source>
        <dbReference type="Pfam" id="PF04542"/>
    </source>
</evidence>
<keyword evidence="3" id="KW-0731">Sigma factor</keyword>
<protein>
    <submittedName>
        <fullName evidence="8">SigE family RNA polymerase sigma factor</fullName>
    </submittedName>
</protein>
<keyword evidence="9" id="KW-1185">Reference proteome</keyword>
<dbReference type="InterPro" id="IPR039425">
    <property type="entry name" value="RNA_pol_sigma-70-like"/>
</dbReference>
<dbReference type="PANTHER" id="PTHR43133">
    <property type="entry name" value="RNA POLYMERASE ECF-TYPE SIGMA FACTO"/>
    <property type="match status" value="1"/>
</dbReference>
<dbReference type="InterPro" id="IPR014325">
    <property type="entry name" value="RNA_pol_sigma-E_actinobac"/>
</dbReference>
<dbReference type="InterPro" id="IPR014284">
    <property type="entry name" value="RNA_pol_sigma-70_dom"/>
</dbReference>
<dbReference type="Gene3D" id="1.10.10.10">
    <property type="entry name" value="Winged helix-like DNA-binding domain superfamily/Winged helix DNA-binding domain"/>
    <property type="match status" value="1"/>
</dbReference>
<feature type="domain" description="RNA polymerase sigma-70 region 2" evidence="6">
    <location>
        <begin position="20"/>
        <end position="79"/>
    </location>
</feature>
<evidence type="ECO:0000313" key="9">
    <source>
        <dbReference type="Proteomes" id="UP001523216"/>
    </source>
</evidence>
<dbReference type="InterPro" id="IPR036388">
    <property type="entry name" value="WH-like_DNA-bd_sf"/>
</dbReference>
<feature type="domain" description="RNA polymerase sigma factor 70 region 4 type 2" evidence="7">
    <location>
        <begin position="106"/>
        <end position="156"/>
    </location>
</feature>
<keyword evidence="2" id="KW-0805">Transcription regulation</keyword>
<accession>A0ABT0XRQ9</accession>
<evidence type="ECO:0000256" key="1">
    <source>
        <dbReference type="ARBA" id="ARBA00010641"/>
    </source>
</evidence>
<dbReference type="Proteomes" id="UP001523216">
    <property type="component" value="Unassembled WGS sequence"/>
</dbReference>
<comment type="similarity">
    <text evidence="1">Belongs to the sigma-70 factor family. ECF subfamily.</text>
</comment>
<dbReference type="InterPro" id="IPR013325">
    <property type="entry name" value="RNA_pol_sigma_r2"/>
</dbReference>
<gene>
    <name evidence="8" type="ORF">LXN57_02605</name>
</gene>
<reference evidence="8 9" key="1">
    <citation type="submission" date="2022-06" db="EMBL/GenBank/DDBJ databases">
        <title>Actinoplanes abujensis sp. nov., isolated from Nigerian arid soil.</title>
        <authorList>
            <person name="Ding P."/>
        </authorList>
    </citation>
    <scope>NUCLEOTIDE SEQUENCE [LARGE SCALE GENOMIC DNA]</scope>
    <source>
        <strain evidence="9">TRM88002</strain>
    </source>
</reference>
<dbReference type="RefSeq" id="WP_251796358.1">
    <property type="nucleotide sequence ID" value="NZ_JAMQOL010000003.1"/>
</dbReference>
<keyword evidence="4" id="KW-0238">DNA-binding</keyword>
<comment type="caution">
    <text evidence="8">The sequence shown here is derived from an EMBL/GenBank/DDBJ whole genome shotgun (WGS) entry which is preliminary data.</text>
</comment>
<dbReference type="InterPro" id="IPR013249">
    <property type="entry name" value="RNA_pol_sigma70_r4_t2"/>
</dbReference>
<evidence type="ECO:0000256" key="4">
    <source>
        <dbReference type="ARBA" id="ARBA00023125"/>
    </source>
</evidence>
<dbReference type="Pfam" id="PF04542">
    <property type="entry name" value="Sigma70_r2"/>
    <property type="match status" value="1"/>
</dbReference>
<dbReference type="Gene3D" id="1.10.1740.10">
    <property type="match status" value="1"/>
</dbReference>
<dbReference type="InterPro" id="IPR013324">
    <property type="entry name" value="RNA_pol_sigma_r3/r4-like"/>
</dbReference>
<dbReference type="NCBIfam" id="TIGR02983">
    <property type="entry name" value="SigE-fam_strep"/>
    <property type="match status" value="1"/>
</dbReference>
<evidence type="ECO:0000256" key="5">
    <source>
        <dbReference type="ARBA" id="ARBA00023163"/>
    </source>
</evidence>
<dbReference type="SUPFAM" id="SSF88946">
    <property type="entry name" value="Sigma2 domain of RNA polymerase sigma factors"/>
    <property type="match status" value="1"/>
</dbReference>
<dbReference type="InterPro" id="IPR007627">
    <property type="entry name" value="RNA_pol_sigma70_r2"/>
</dbReference>